<feature type="non-terminal residue" evidence="1">
    <location>
        <position position="87"/>
    </location>
</feature>
<sequence>MPTAVAPPGLPLAFLQGIDTERVSLQIILNASFDIGACAECRRGGSGRFCTSSYRLANSISSVGARAPRSSPATATAVRVGLLEWKE</sequence>
<organism evidence="1">
    <name type="scientific">Phytophthora nicotianae</name>
    <name type="common">Potato buckeye rot agent</name>
    <name type="synonym">Phytophthora parasitica</name>
    <dbReference type="NCBI Taxonomy" id="4792"/>
    <lineage>
        <taxon>Eukaryota</taxon>
        <taxon>Sar</taxon>
        <taxon>Stramenopiles</taxon>
        <taxon>Oomycota</taxon>
        <taxon>Peronosporomycetes</taxon>
        <taxon>Peronosporales</taxon>
        <taxon>Peronosporaceae</taxon>
        <taxon>Phytophthora</taxon>
    </lineage>
</organism>
<gene>
    <name evidence="3" type="ORF">L914_03230</name>
    <name evidence="1" type="ORF">L915_03239</name>
    <name evidence="2" type="ORF">L917_03140</name>
</gene>
<dbReference type="EMBL" id="KI678157">
    <property type="protein sequence ID" value="ETM00106.1"/>
    <property type="molecule type" value="Genomic_DNA"/>
</dbReference>
<accession>W2HEP7</accession>
<evidence type="ECO:0000313" key="1">
    <source>
        <dbReference type="EMBL" id="ETK93614.1"/>
    </source>
</evidence>
<dbReference type="Proteomes" id="UP000054423">
    <property type="component" value="Unassembled WGS sequence"/>
</dbReference>
<reference evidence="1" key="2">
    <citation type="submission" date="2013-11" db="EMBL/GenBank/DDBJ databases">
        <title>The Genome Sequence of Phytophthora parasitica CJ02B3.</title>
        <authorList>
            <consortium name="The Broad Institute Genomics Platform"/>
            <person name="Russ C."/>
            <person name="Tyler B."/>
            <person name="Panabieres F."/>
            <person name="Shan W."/>
            <person name="Tripathy S."/>
            <person name="Grunwald N."/>
            <person name="Machado M."/>
            <person name="Johnson C.S."/>
            <person name="Arredondo F."/>
            <person name="Hong C."/>
            <person name="Coffey M."/>
            <person name="Young S.K."/>
            <person name="Zeng Q."/>
            <person name="Gargeya S."/>
            <person name="Fitzgerald M."/>
            <person name="Abouelleil A."/>
            <person name="Alvarado L."/>
            <person name="Chapman S.B."/>
            <person name="Gainer-Dewar J."/>
            <person name="Goldberg J."/>
            <person name="Griggs A."/>
            <person name="Gujja S."/>
            <person name="Hansen M."/>
            <person name="Howarth C."/>
            <person name="Imamovic A."/>
            <person name="Ireland A."/>
            <person name="Larimer J."/>
            <person name="McCowan C."/>
            <person name="Murphy C."/>
            <person name="Pearson M."/>
            <person name="Poon T.W."/>
            <person name="Priest M."/>
            <person name="Roberts A."/>
            <person name="Saif S."/>
            <person name="Shea T."/>
            <person name="Sykes S."/>
            <person name="Wortman J."/>
            <person name="Nusbaum C."/>
            <person name="Birren B."/>
        </authorList>
    </citation>
    <scope>NUCLEOTIDE SEQUENCE [LARGE SCALE GENOMIC DNA]</scope>
    <source>
        <strain evidence="1">CJ02B3</strain>
    </source>
</reference>
<dbReference type="EMBL" id="KI684879">
    <property type="protein sequence ID" value="ETK93614.1"/>
    <property type="molecule type" value="Genomic_DNA"/>
</dbReference>
<dbReference type="Proteomes" id="UP000054532">
    <property type="component" value="Unassembled WGS sequence"/>
</dbReference>
<dbReference type="Proteomes" id="UP000053236">
    <property type="component" value="Unassembled WGS sequence"/>
</dbReference>
<proteinExistence type="predicted"/>
<evidence type="ECO:0000313" key="3">
    <source>
        <dbReference type="EMBL" id="ETM53281.1"/>
    </source>
</evidence>
<reference evidence="2" key="1">
    <citation type="submission" date="2013-11" db="EMBL/GenBank/DDBJ databases">
        <title>The Genome Sequence of Phytophthora parasitica CHvinca01.</title>
        <authorList>
            <consortium name="The Broad Institute Genomics Platform"/>
            <person name="Russ C."/>
            <person name="Tyler B."/>
            <person name="Panabieres F."/>
            <person name="Shan W."/>
            <person name="Tripathy S."/>
            <person name="Grunwald N."/>
            <person name="Machado M."/>
            <person name="Johnson C.S."/>
            <person name="Arredondo F."/>
            <person name="Hong C."/>
            <person name="Coffey M."/>
            <person name="Young S.K."/>
            <person name="Zeng Q."/>
            <person name="Gargeya S."/>
            <person name="Fitzgerald M."/>
            <person name="Abouelleil A."/>
            <person name="Alvarado L."/>
            <person name="Chapman S.B."/>
            <person name="Gainer-Dewar J."/>
            <person name="Goldberg J."/>
            <person name="Griggs A."/>
            <person name="Gujja S."/>
            <person name="Hansen M."/>
            <person name="Howarth C."/>
            <person name="Imamovic A."/>
            <person name="Ireland A."/>
            <person name="Larimer J."/>
            <person name="McCowan C."/>
            <person name="Murphy C."/>
            <person name="Pearson M."/>
            <person name="Poon T.W."/>
            <person name="Priest M."/>
            <person name="Roberts A."/>
            <person name="Saif S."/>
            <person name="Shea T."/>
            <person name="Sykes S."/>
            <person name="Wortman J."/>
            <person name="Nusbaum C."/>
            <person name="Birren B."/>
        </authorList>
    </citation>
    <scope>NUCLEOTIDE SEQUENCE [LARGE SCALE GENOMIC DNA]</scope>
    <source>
        <strain evidence="2">CHvinca01</strain>
    </source>
</reference>
<protein>
    <submittedName>
        <fullName evidence="1">Uncharacterized protein</fullName>
    </submittedName>
</protein>
<dbReference type="EMBL" id="KI691391">
    <property type="protein sequence ID" value="ETM53281.1"/>
    <property type="molecule type" value="Genomic_DNA"/>
</dbReference>
<name>W2HEP7_PHYNI</name>
<reference evidence="3" key="3">
    <citation type="submission" date="2013-11" db="EMBL/GenBank/DDBJ databases">
        <title>The Genome Sequence of Phytophthora parasitica IAC_01/95.</title>
        <authorList>
            <consortium name="The Broad Institute Genomics Platform"/>
            <person name="Russ C."/>
            <person name="Tyler B."/>
            <person name="Panabieres F."/>
            <person name="Shan W."/>
            <person name="Tripathy S."/>
            <person name="Grunwald N."/>
            <person name="Machado M."/>
            <person name="Johnson C.S."/>
            <person name="Arredondo F."/>
            <person name="Hong C."/>
            <person name="Coffey M."/>
            <person name="Young S.K."/>
            <person name="Zeng Q."/>
            <person name="Gargeya S."/>
            <person name="Fitzgerald M."/>
            <person name="Abouelleil A."/>
            <person name="Alvarado L."/>
            <person name="Chapman S.B."/>
            <person name="Gainer-Dewar J."/>
            <person name="Goldberg J."/>
            <person name="Griggs A."/>
            <person name="Gujja S."/>
            <person name="Hansen M."/>
            <person name="Howarth C."/>
            <person name="Imamovic A."/>
            <person name="Ireland A."/>
            <person name="Larimer J."/>
            <person name="McCowan C."/>
            <person name="Murphy C."/>
            <person name="Pearson M."/>
            <person name="Poon T.W."/>
            <person name="Priest M."/>
            <person name="Roberts A."/>
            <person name="Saif S."/>
            <person name="Shea T."/>
            <person name="Sykes S."/>
            <person name="Wortman J."/>
            <person name="Nusbaum C."/>
            <person name="Birren B."/>
        </authorList>
    </citation>
    <scope>NUCLEOTIDE SEQUENCE [LARGE SCALE GENOMIC DNA]</scope>
    <source>
        <strain evidence="3">IAC_01/95</strain>
    </source>
</reference>
<dbReference type="AlphaFoldDB" id="W2HEP7"/>
<evidence type="ECO:0000313" key="2">
    <source>
        <dbReference type="EMBL" id="ETM00106.1"/>
    </source>
</evidence>